<feature type="transmembrane region" description="Helical" evidence="5">
    <location>
        <begin position="54"/>
        <end position="74"/>
    </location>
</feature>
<dbReference type="STRING" id="53952.A0127_09605"/>
<keyword evidence="4 5" id="KW-0472">Membrane</keyword>
<dbReference type="GO" id="GO:0043190">
    <property type="term" value="C:ATP-binding cassette (ABC) transporter complex"/>
    <property type="evidence" value="ECO:0007669"/>
    <property type="project" value="InterPro"/>
</dbReference>
<feature type="transmembrane region" description="Helical" evidence="5">
    <location>
        <begin position="129"/>
        <end position="150"/>
    </location>
</feature>
<keyword evidence="8" id="KW-1185">Reference proteome</keyword>
<dbReference type="KEGG" id="tpep:A0127_09605"/>
<evidence type="ECO:0000256" key="2">
    <source>
        <dbReference type="ARBA" id="ARBA00022692"/>
    </source>
</evidence>
<keyword evidence="2 5" id="KW-0812">Transmembrane</keyword>
<feature type="transmembrane region" description="Helical" evidence="5">
    <location>
        <begin position="217"/>
        <end position="238"/>
    </location>
</feature>
<dbReference type="RefSeq" id="WP_062390671.1">
    <property type="nucleotide sequence ID" value="NZ_CP014750.1"/>
</dbReference>
<dbReference type="Proteomes" id="UP000073604">
    <property type="component" value="Chromosome"/>
</dbReference>
<dbReference type="InterPro" id="IPR047817">
    <property type="entry name" value="ABC2_TM_bact-type"/>
</dbReference>
<dbReference type="PANTHER" id="PTHR43229:SF2">
    <property type="entry name" value="NODULATION PROTEIN J"/>
    <property type="match status" value="1"/>
</dbReference>
<dbReference type="InterPro" id="IPR051784">
    <property type="entry name" value="Nod_factor_ABC_transporter"/>
</dbReference>
<feature type="transmembrane region" description="Helical" evidence="5">
    <location>
        <begin position="162"/>
        <end position="181"/>
    </location>
</feature>
<evidence type="ECO:0000256" key="1">
    <source>
        <dbReference type="ARBA" id="ARBA00004141"/>
    </source>
</evidence>
<sequence>MNAIDQFRRSFAIAKKDMLIFYLKGPVVIMGLLFPFFLFLAFLIGRNLGGETLFAGLVGMTVFFTSTAVGPTIVPWECRGRTFERLITAPVSLTTVLLGDFQASFYFGLGVSLAVSVPTMLYLGIHPGFALFLGSTLLALACFSAMAILMSSYPPTDVPADVMMLSSLVKFSLLFISGIFVPLDKLPAYGRAISLVSPLTYYVDAVKHSLGEGYLPVWIDLMMLAIFAVAFFLSGSWVHNRVLERRFT</sequence>
<organism evidence="7 8">
    <name type="scientific">Thermococcus peptonophilus</name>
    <dbReference type="NCBI Taxonomy" id="53952"/>
    <lineage>
        <taxon>Archaea</taxon>
        <taxon>Methanobacteriati</taxon>
        <taxon>Methanobacteriota</taxon>
        <taxon>Thermococci</taxon>
        <taxon>Thermococcales</taxon>
        <taxon>Thermococcaceae</taxon>
        <taxon>Thermococcus</taxon>
    </lineage>
</organism>
<dbReference type="Pfam" id="PF01061">
    <property type="entry name" value="ABC2_membrane"/>
    <property type="match status" value="1"/>
</dbReference>
<dbReference type="GeneID" id="27140803"/>
<dbReference type="GO" id="GO:0140359">
    <property type="term" value="F:ABC-type transporter activity"/>
    <property type="evidence" value="ECO:0007669"/>
    <property type="project" value="InterPro"/>
</dbReference>
<dbReference type="PROSITE" id="PS51012">
    <property type="entry name" value="ABC_TM2"/>
    <property type="match status" value="1"/>
</dbReference>
<accession>A0A142CX93</accession>
<gene>
    <name evidence="7" type="ORF">A0127_09605</name>
</gene>
<comment type="subcellular location">
    <subcellularLocation>
        <location evidence="1">Membrane</location>
        <topology evidence="1">Multi-pass membrane protein</topology>
    </subcellularLocation>
</comment>
<protein>
    <submittedName>
        <fullName evidence="7">ABC transporter</fullName>
    </submittedName>
</protein>
<evidence type="ECO:0000256" key="5">
    <source>
        <dbReference type="SAM" id="Phobius"/>
    </source>
</evidence>
<proteinExistence type="predicted"/>
<evidence type="ECO:0000313" key="7">
    <source>
        <dbReference type="EMBL" id="AMQ19395.1"/>
    </source>
</evidence>
<keyword evidence="3 5" id="KW-1133">Transmembrane helix</keyword>
<dbReference type="AlphaFoldDB" id="A0A142CX93"/>
<dbReference type="InterPro" id="IPR000412">
    <property type="entry name" value="ABC_2_transport"/>
</dbReference>
<evidence type="ECO:0000256" key="4">
    <source>
        <dbReference type="ARBA" id="ARBA00023136"/>
    </source>
</evidence>
<dbReference type="OrthoDB" id="147058at2157"/>
<evidence type="ECO:0000259" key="6">
    <source>
        <dbReference type="PROSITE" id="PS51012"/>
    </source>
</evidence>
<dbReference type="PIRSF" id="PIRSF006648">
    <property type="entry name" value="DrrB"/>
    <property type="match status" value="1"/>
</dbReference>
<dbReference type="EMBL" id="CP014750">
    <property type="protein sequence ID" value="AMQ19395.1"/>
    <property type="molecule type" value="Genomic_DNA"/>
</dbReference>
<feature type="transmembrane region" description="Helical" evidence="5">
    <location>
        <begin position="21"/>
        <end position="42"/>
    </location>
</feature>
<name>A0A142CX93_9EURY</name>
<evidence type="ECO:0000256" key="3">
    <source>
        <dbReference type="ARBA" id="ARBA00022989"/>
    </source>
</evidence>
<dbReference type="InterPro" id="IPR013525">
    <property type="entry name" value="ABC2_TM"/>
</dbReference>
<reference evidence="8" key="1">
    <citation type="submission" date="2016-03" db="EMBL/GenBank/DDBJ databases">
        <authorList>
            <person name="Oger P.M."/>
        </authorList>
    </citation>
    <scope>NUCLEOTIDE SEQUENCE [LARGE SCALE GENOMIC DNA]</scope>
    <source>
        <strain evidence="8">OG-1</strain>
    </source>
</reference>
<feature type="domain" description="ABC transmembrane type-2" evidence="6">
    <location>
        <begin position="17"/>
        <end position="242"/>
    </location>
</feature>
<evidence type="ECO:0000313" key="8">
    <source>
        <dbReference type="Proteomes" id="UP000073604"/>
    </source>
</evidence>
<dbReference type="PANTHER" id="PTHR43229">
    <property type="entry name" value="NODULATION PROTEIN J"/>
    <property type="match status" value="1"/>
</dbReference>